<evidence type="ECO:0000313" key="3">
    <source>
        <dbReference type="Proteomes" id="UP000322976"/>
    </source>
</evidence>
<dbReference type="InterPro" id="IPR043472">
    <property type="entry name" value="Macro_dom-like"/>
</dbReference>
<reference evidence="2 3" key="1">
    <citation type="submission" date="2019-08" db="EMBL/GenBank/DDBJ databases">
        <title>Calorimonas adulescens gen. nov., sp. nov., an anaerobic thermophilic bacterium from Sakhalin hot spring.</title>
        <authorList>
            <person name="Khomyakova M.A."/>
            <person name="Merkel A.Y."/>
            <person name="Novikov A."/>
            <person name="Bonch-Osmolovskaya E.A."/>
            <person name="Slobodkin A.I."/>
        </authorList>
    </citation>
    <scope>NUCLEOTIDE SEQUENCE [LARGE SCALE GENOMIC DNA]</scope>
    <source>
        <strain evidence="2 3">A05MB</strain>
    </source>
</reference>
<dbReference type="Pfam" id="PF01661">
    <property type="entry name" value="Macro"/>
    <property type="match status" value="1"/>
</dbReference>
<dbReference type="PROSITE" id="PS51154">
    <property type="entry name" value="MACRO"/>
    <property type="match status" value="1"/>
</dbReference>
<dbReference type="NCBIfam" id="NF003163">
    <property type="entry name" value="PRK04143.1"/>
    <property type="match status" value="1"/>
</dbReference>
<gene>
    <name evidence="2" type="ORF">FWJ32_07905</name>
</gene>
<keyword evidence="3" id="KW-1185">Reference proteome</keyword>
<keyword evidence="2" id="KW-0378">Hydrolase</keyword>
<sequence>MTRTEQLDFMIKELMPGIAIPKEAADKWRMFRSLVNIRQPGPVSTAFLQVQDAFLKNETAQKGITRLEDLQPIADGIYLWQGDITTLAVDAIVNAANSGLTGCYRPCHGCIDNAIHTFAGVQLRNACAGIIAHQGYPEPTGRAKITAAYNLPSKFVIHTVGPIVYDKLTHEHEQQLAACYRSCLELADQNKLGSLAFCCISTGEFHFPNERAAQIALHEVMKYHRNGGKCRVIFNVFIQKDWQIYNQLLKK</sequence>
<dbReference type="InterPro" id="IPR002589">
    <property type="entry name" value="Macro_dom"/>
</dbReference>
<dbReference type="Gene3D" id="3.40.220.10">
    <property type="entry name" value="Leucine Aminopeptidase, subunit E, domain 1"/>
    <property type="match status" value="1"/>
</dbReference>
<feature type="domain" description="Macro" evidence="1">
    <location>
        <begin position="64"/>
        <end position="251"/>
    </location>
</feature>
<proteinExistence type="predicted"/>
<dbReference type="CDD" id="cd02908">
    <property type="entry name" value="Macro_OAADPr_deacetylase"/>
    <property type="match status" value="1"/>
</dbReference>
<dbReference type="GO" id="GO:0016787">
    <property type="term" value="F:hydrolase activity"/>
    <property type="evidence" value="ECO:0007669"/>
    <property type="project" value="UniProtKB-KW"/>
</dbReference>
<name>A0A5D8QF53_9THEO</name>
<evidence type="ECO:0000259" key="1">
    <source>
        <dbReference type="PROSITE" id="PS51154"/>
    </source>
</evidence>
<comment type="caution">
    <text evidence="2">The sequence shown here is derived from an EMBL/GenBank/DDBJ whole genome shotgun (WGS) entry which is preliminary data.</text>
</comment>
<organism evidence="2 3">
    <name type="scientific">Calorimonas adulescens</name>
    <dbReference type="NCBI Taxonomy" id="2606906"/>
    <lineage>
        <taxon>Bacteria</taxon>
        <taxon>Bacillati</taxon>
        <taxon>Bacillota</taxon>
        <taxon>Clostridia</taxon>
        <taxon>Thermoanaerobacterales</taxon>
        <taxon>Thermoanaerobacteraceae</taxon>
        <taxon>Calorimonas</taxon>
    </lineage>
</organism>
<dbReference type="RefSeq" id="WP_149545413.1">
    <property type="nucleotide sequence ID" value="NZ_VTPS01000010.1"/>
</dbReference>
<dbReference type="SMART" id="SM00506">
    <property type="entry name" value="A1pp"/>
    <property type="match status" value="1"/>
</dbReference>
<dbReference type="AlphaFoldDB" id="A0A5D8QF53"/>
<accession>A0A5D8QF53</accession>
<dbReference type="SUPFAM" id="SSF52949">
    <property type="entry name" value="Macro domain-like"/>
    <property type="match status" value="1"/>
</dbReference>
<dbReference type="PANTHER" id="PTHR11106">
    <property type="entry name" value="GANGLIOSIDE INDUCED DIFFERENTIATION ASSOCIATED PROTEIN 2-RELATED"/>
    <property type="match status" value="1"/>
</dbReference>
<protein>
    <submittedName>
        <fullName evidence="2">Protein-ADP-ribose hydrolase</fullName>
    </submittedName>
</protein>
<dbReference type="Proteomes" id="UP000322976">
    <property type="component" value="Unassembled WGS sequence"/>
</dbReference>
<evidence type="ECO:0000313" key="2">
    <source>
        <dbReference type="EMBL" id="TZE81888.1"/>
    </source>
</evidence>
<dbReference type="EMBL" id="VTPS01000010">
    <property type="protein sequence ID" value="TZE81888.1"/>
    <property type="molecule type" value="Genomic_DNA"/>
</dbReference>
<dbReference type="PANTHER" id="PTHR11106:SF27">
    <property type="entry name" value="MACRO DOMAIN-CONTAINING PROTEIN"/>
    <property type="match status" value="1"/>
</dbReference>